<feature type="region of interest" description="Disordered" evidence="1">
    <location>
        <begin position="580"/>
        <end position="628"/>
    </location>
</feature>
<dbReference type="InterPro" id="IPR000727">
    <property type="entry name" value="T_SNARE_dom"/>
</dbReference>
<feature type="region of interest" description="Disordered" evidence="1">
    <location>
        <begin position="207"/>
        <end position="237"/>
    </location>
</feature>
<feature type="compositionally biased region" description="Polar residues" evidence="1">
    <location>
        <begin position="22"/>
        <end position="39"/>
    </location>
</feature>
<dbReference type="OrthoDB" id="2548294at2759"/>
<name>M9LSI2_PSEA3</name>
<feature type="region of interest" description="Disordered" evidence="1">
    <location>
        <begin position="1"/>
        <end position="48"/>
    </location>
</feature>
<dbReference type="AlphaFoldDB" id="M9LSI2"/>
<feature type="domain" description="T-SNARE coiled-coil homology" evidence="2">
    <location>
        <begin position="57"/>
        <end position="119"/>
    </location>
</feature>
<dbReference type="CDD" id="cd15859">
    <property type="entry name" value="SNARE_SYN8"/>
    <property type="match status" value="1"/>
</dbReference>
<gene>
    <name evidence="3" type="ORF">PANT_22c00271</name>
</gene>
<accession>M9LSI2</accession>
<feature type="compositionally biased region" description="Pro residues" evidence="1">
    <location>
        <begin position="276"/>
        <end position="286"/>
    </location>
</feature>
<evidence type="ECO:0000313" key="4">
    <source>
        <dbReference type="Proteomes" id="UP000011976"/>
    </source>
</evidence>
<feature type="compositionally biased region" description="Basic residues" evidence="1">
    <location>
        <begin position="594"/>
        <end position="606"/>
    </location>
</feature>
<protein>
    <recommendedName>
        <fullName evidence="2">t-SNARE coiled-coil homology domain-containing protein</fullName>
    </recommendedName>
</protein>
<dbReference type="Gene3D" id="1.20.5.110">
    <property type="match status" value="1"/>
</dbReference>
<organism evidence="3 4">
    <name type="scientific">Pseudozyma antarctica (strain T-34)</name>
    <name type="common">Yeast</name>
    <name type="synonym">Candida antarctica</name>
    <dbReference type="NCBI Taxonomy" id="1151754"/>
    <lineage>
        <taxon>Eukaryota</taxon>
        <taxon>Fungi</taxon>
        <taxon>Dikarya</taxon>
        <taxon>Basidiomycota</taxon>
        <taxon>Ustilaginomycotina</taxon>
        <taxon>Ustilaginomycetes</taxon>
        <taxon>Ustilaginales</taxon>
        <taxon>Ustilaginaceae</taxon>
        <taxon>Moesziomyces</taxon>
    </lineage>
</organism>
<dbReference type="EMBL" id="DF196788">
    <property type="protein sequence ID" value="GAC76906.1"/>
    <property type="molecule type" value="Genomic_DNA"/>
</dbReference>
<feature type="compositionally biased region" description="Polar residues" evidence="1">
    <location>
        <begin position="752"/>
        <end position="763"/>
    </location>
</feature>
<feature type="region of interest" description="Disordered" evidence="1">
    <location>
        <begin position="328"/>
        <end position="354"/>
    </location>
</feature>
<dbReference type="STRING" id="1151754.M9LSI2"/>
<feature type="compositionally biased region" description="Polar residues" evidence="1">
    <location>
        <begin position="215"/>
        <end position="225"/>
    </location>
</feature>
<reference evidence="4" key="1">
    <citation type="journal article" date="2013" name="Genome Announc.">
        <title>Genome sequence of the basidiomycetous yeast Pseudozyma antarctica T-34, a producer of the glycolipid biosurfactants mannosylerythritol lipids.</title>
        <authorList>
            <person name="Morita T."/>
            <person name="Koike H."/>
            <person name="Koyama Y."/>
            <person name="Hagiwara H."/>
            <person name="Ito E."/>
            <person name="Fukuoka T."/>
            <person name="Imura T."/>
            <person name="Machida M."/>
            <person name="Kitamoto D."/>
        </authorList>
    </citation>
    <scope>NUCLEOTIDE SEQUENCE [LARGE SCALE GENOMIC DNA]</scope>
    <source>
        <strain evidence="4">T-34</strain>
    </source>
</reference>
<evidence type="ECO:0000256" key="1">
    <source>
        <dbReference type="SAM" id="MobiDB-lite"/>
    </source>
</evidence>
<dbReference type="Proteomes" id="UP000011976">
    <property type="component" value="Unassembled WGS sequence"/>
</dbReference>
<sequence length="763" mass="82745">MSDLGPLGPDHNPFADDHEQSDTQTASPKPQATNQSNHVARSDANDATNEELAGLQRQQWQEQDTHLDVLSASLNRQHELSLQMNEELDLHHELLDEFDRDVDRTGLRLGGAASQLDRLRSSLKDHGLTPCTHAEKRHRRSHLTDVVIYIVDLPAQRAHLHCWKVEWELGNLGDSPGMMRSEGRAIESQETFPPHGEVSHREFIQDERDRPAGTHPTNATRSSSAPLRPSIPHKDPYSISTMARRRWGQTWKVPDLHVAVAPYSNPPMRPTGHSAPVPPPHPPPSRLPSRLVENAHGSPHRLRKAYLEPKATTSPRLSESLTREAQANIWQGPASPPSRASKSATPLPRAIKRKPAPKVPIELLQEEPITPVPAQQTIVLQERSLNLPNDNVTAAPKPTSPMPASPARSQQHPQKQYVLDIDAPADDRRASTSADASVQELLRSATLAPSSAAARPRKGPLRWMHDKDEHAPSTSTSSLQPRQPALSRKTSISAQLKLSLRRNKVENQPSGLVISAPTNFVHLSTGTEGAYGSAGGSSLRRSSTTSAASRNSSLRSSITSVSSASSFGSEAELATASKHVDQDKALYSPSEKKHPLRPLKSIRRPSKLTLQDASIPLMPAGTTSPKDKRKAIYAAPGSVPAILEPTTDDMPTPTATTNAIVAGSPGTSPAGAYFAATLDRTLGRARLEAESGSPEPELSRSPSSAYDSSAPTSKRSSLASLHQFSSFLDFPDMPALSRTNSGEGVKHDDLWSTLNPHDTVATV</sequence>
<feature type="compositionally biased region" description="Low complexity" evidence="1">
    <location>
        <begin position="690"/>
        <end position="713"/>
    </location>
</feature>
<feature type="region of interest" description="Disordered" evidence="1">
    <location>
        <begin position="529"/>
        <end position="567"/>
    </location>
</feature>
<evidence type="ECO:0000313" key="3">
    <source>
        <dbReference type="EMBL" id="GAC76906.1"/>
    </source>
</evidence>
<feature type="region of interest" description="Disordered" evidence="1">
    <location>
        <begin position="447"/>
        <end position="491"/>
    </location>
</feature>
<dbReference type="PROSITE" id="PS50192">
    <property type="entry name" value="T_SNARE"/>
    <property type="match status" value="1"/>
</dbReference>
<proteinExistence type="predicted"/>
<feature type="region of interest" description="Disordered" evidence="1">
    <location>
        <begin position="264"/>
        <end position="288"/>
    </location>
</feature>
<dbReference type="SUPFAM" id="SSF58038">
    <property type="entry name" value="SNARE fusion complex"/>
    <property type="match status" value="1"/>
</dbReference>
<feature type="region of interest" description="Disordered" evidence="1">
    <location>
        <begin position="687"/>
        <end position="714"/>
    </location>
</feature>
<feature type="region of interest" description="Disordered" evidence="1">
    <location>
        <begin position="388"/>
        <end position="414"/>
    </location>
</feature>
<feature type="compositionally biased region" description="Polar residues" evidence="1">
    <location>
        <begin position="472"/>
        <end position="481"/>
    </location>
</feature>
<feature type="compositionally biased region" description="Low complexity" evidence="1">
    <location>
        <begin position="337"/>
        <end position="346"/>
    </location>
</feature>
<feature type="region of interest" description="Disordered" evidence="1">
    <location>
        <begin position="739"/>
        <end position="763"/>
    </location>
</feature>
<evidence type="ECO:0000259" key="2">
    <source>
        <dbReference type="PROSITE" id="PS50192"/>
    </source>
</evidence>
<dbReference type="SMART" id="SM00397">
    <property type="entry name" value="t_SNARE"/>
    <property type="match status" value="1"/>
</dbReference>